<evidence type="ECO:0000259" key="1">
    <source>
        <dbReference type="PROSITE" id="PS50943"/>
    </source>
</evidence>
<protein>
    <submittedName>
        <fullName evidence="2">Helix-turn-helix transcriptional regulator</fullName>
    </submittedName>
</protein>
<feature type="domain" description="HTH cro/C1-type" evidence="1">
    <location>
        <begin position="5"/>
        <end position="59"/>
    </location>
</feature>
<dbReference type="AlphaFoldDB" id="A0A5S3QLR5"/>
<name>A0A5S3QLR5_9BACI</name>
<dbReference type="RefSeq" id="WP_138603598.1">
    <property type="nucleotide sequence ID" value="NZ_VCIA01000001.1"/>
</dbReference>
<dbReference type="Proteomes" id="UP000306980">
    <property type="component" value="Unassembled WGS sequence"/>
</dbReference>
<dbReference type="InterPro" id="IPR010982">
    <property type="entry name" value="Lambda_DNA-bd_dom_sf"/>
</dbReference>
<reference evidence="2 3" key="1">
    <citation type="submission" date="2019-05" db="EMBL/GenBank/DDBJ databases">
        <title>Genomic analysis of Lentibacillus sp. NKC220-2.</title>
        <authorList>
            <person name="Oh Y.J."/>
        </authorList>
    </citation>
    <scope>NUCLEOTIDE SEQUENCE [LARGE SCALE GENOMIC DNA]</scope>
    <source>
        <strain evidence="2 3">NKC220-2</strain>
    </source>
</reference>
<gene>
    <name evidence="2" type="ORF">FFL34_11780</name>
</gene>
<evidence type="ECO:0000313" key="2">
    <source>
        <dbReference type="EMBL" id="TMN22698.1"/>
    </source>
</evidence>
<dbReference type="Pfam" id="PF01381">
    <property type="entry name" value="HTH_3"/>
    <property type="match status" value="1"/>
</dbReference>
<dbReference type="GO" id="GO:0003677">
    <property type="term" value="F:DNA binding"/>
    <property type="evidence" value="ECO:0007669"/>
    <property type="project" value="InterPro"/>
</dbReference>
<dbReference type="CDD" id="cd00093">
    <property type="entry name" value="HTH_XRE"/>
    <property type="match status" value="1"/>
</dbReference>
<dbReference type="SUPFAM" id="SSF47413">
    <property type="entry name" value="lambda repressor-like DNA-binding domains"/>
    <property type="match status" value="1"/>
</dbReference>
<dbReference type="OrthoDB" id="1859224at2"/>
<dbReference type="Gene3D" id="1.10.260.40">
    <property type="entry name" value="lambda repressor-like DNA-binding domains"/>
    <property type="match status" value="1"/>
</dbReference>
<organism evidence="2 3">
    <name type="scientific">Lentibacillus cibarius</name>
    <dbReference type="NCBI Taxonomy" id="2583219"/>
    <lineage>
        <taxon>Bacteria</taxon>
        <taxon>Bacillati</taxon>
        <taxon>Bacillota</taxon>
        <taxon>Bacilli</taxon>
        <taxon>Bacillales</taxon>
        <taxon>Bacillaceae</taxon>
        <taxon>Lentibacillus</taxon>
    </lineage>
</organism>
<sequence length="73" mass="8564">MRLWLKEIRGERGYTQNEVSCLSKISRSHYTRIEQGTKKPSVNTAKNIANSLRFNWVNFFSSDCPKKEQNNLN</sequence>
<accession>A0A5S3QLR5</accession>
<dbReference type="SMART" id="SM00530">
    <property type="entry name" value="HTH_XRE"/>
    <property type="match status" value="1"/>
</dbReference>
<proteinExistence type="predicted"/>
<comment type="caution">
    <text evidence="2">The sequence shown here is derived from an EMBL/GenBank/DDBJ whole genome shotgun (WGS) entry which is preliminary data.</text>
</comment>
<dbReference type="InterPro" id="IPR001387">
    <property type="entry name" value="Cro/C1-type_HTH"/>
</dbReference>
<dbReference type="PROSITE" id="PS50943">
    <property type="entry name" value="HTH_CROC1"/>
    <property type="match status" value="1"/>
</dbReference>
<evidence type="ECO:0000313" key="3">
    <source>
        <dbReference type="Proteomes" id="UP000306980"/>
    </source>
</evidence>
<dbReference type="EMBL" id="VCIA01000001">
    <property type="protein sequence ID" value="TMN22698.1"/>
    <property type="molecule type" value="Genomic_DNA"/>
</dbReference>